<protein>
    <recommendedName>
        <fullName evidence="2">Bacterial sugar transferase domain-containing protein</fullName>
    </recommendedName>
</protein>
<dbReference type="PANTHER" id="PTHR30576:SF0">
    <property type="entry name" value="UNDECAPRENYL-PHOSPHATE N-ACETYLGALACTOSAMINYL 1-PHOSPHATE TRANSFERASE-RELATED"/>
    <property type="match status" value="1"/>
</dbReference>
<organism evidence="3 4">
    <name type="scientific">Virgisporangium ochraceum</name>
    <dbReference type="NCBI Taxonomy" id="65505"/>
    <lineage>
        <taxon>Bacteria</taxon>
        <taxon>Bacillati</taxon>
        <taxon>Actinomycetota</taxon>
        <taxon>Actinomycetes</taxon>
        <taxon>Micromonosporales</taxon>
        <taxon>Micromonosporaceae</taxon>
        <taxon>Virgisporangium</taxon>
    </lineage>
</organism>
<sequence length="279" mass="29825">MTLSGTSLGEDGTWLVRPVWSGTGSTRPVDVVPPPAERRNSAGISFGEWFLSVTWPSSPTRAPVVSWDESRRAGAKIPAPYPGWVPASNGPSIAREAADRVVGAALLVLTAPATVSAAIALRIQGAGPVLRRSPRLGRDGVPFDLYQFRTMRDGDGGPHLTAVGGFLRRFSLDHLPMLVNVVRGDLALVGPRPTEPDRVDLADPRWRTVLSVRPGLVSYAILVLRGRYNAASAHTRLALEVRYTRMAGVGVDLRLLGRAAAAIVTSRGNVKAGTPRAHR</sequence>
<gene>
    <name evidence="3" type="ORF">Voc01_102710</name>
</gene>
<evidence type="ECO:0000256" key="1">
    <source>
        <dbReference type="ARBA" id="ARBA00006464"/>
    </source>
</evidence>
<dbReference type="PANTHER" id="PTHR30576">
    <property type="entry name" value="COLANIC BIOSYNTHESIS UDP-GLUCOSE LIPID CARRIER TRANSFERASE"/>
    <property type="match status" value="1"/>
</dbReference>
<proteinExistence type="inferred from homology"/>
<dbReference type="AlphaFoldDB" id="A0A8J4EHU3"/>
<reference evidence="3" key="1">
    <citation type="submission" date="2021-01" db="EMBL/GenBank/DDBJ databases">
        <title>Whole genome shotgun sequence of Virgisporangium ochraceum NBRC 16418.</title>
        <authorList>
            <person name="Komaki H."/>
            <person name="Tamura T."/>
        </authorList>
    </citation>
    <scope>NUCLEOTIDE SEQUENCE</scope>
    <source>
        <strain evidence="3">NBRC 16418</strain>
    </source>
</reference>
<keyword evidence="4" id="KW-1185">Reference proteome</keyword>
<dbReference type="InterPro" id="IPR003362">
    <property type="entry name" value="Bact_transf"/>
</dbReference>
<comment type="similarity">
    <text evidence="1">Belongs to the bacterial sugar transferase family.</text>
</comment>
<accession>A0A8J4EHU3</accession>
<comment type="caution">
    <text evidence="3">The sequence shown here is derived from an EMBL/GenBank/DDBJ whole genome shotgun (WGS) entry which is preliminary data.</text>
</comment>
<dbReference type="Pfam" id="PF02397">
    <property type="entry name" value="Bac_transf"/>
    <property type="match status" value="1"/>
</dbReference>
<feature type="domain" description="Bacterial sugar transferase" evidence="2">
    <location>
        <begin position="96"/>
        <end position="263"/>
    </location>
</feature>
<evidence type="ECO:0000259" key="2">
    <source>
        <dbReference type="Pfam" id="PF02397"/>
    </source>
</evidence>
<dbReference type="EMBL" id="BOPH01000155">
    <property type="protein sequence ID" value="GIJ75354.1"/>
    <property type="molecule type" value="Genomic_DNA"/>
</dbReference>
<dbReference type="Proteomes" id="UP000635606">
    <property type="component" value="Unassembled WGS sequence"/>
</dbReference>
<name>A0A8J4EHU3_9ACTN</name>
<dbReference type="GO" id="GO:0016780">
    <property type="term" value="F:phosphotransferase activity, for other substituted phosphate groups"/>
    <property type="evidence" value="ECO:0007669"/>
    <property type="project" value="TreeGrafter"/>
</dbReference>
<evidence type="ECO:0000313" key="3">
    <source>
        <dbReference type="EMBL" id="GIJ75354.1"/>
    </source>
</evidence>
<evidence type="ECO:0000313" key="4">
    <source>
        <dbReference type="Proteomes" id="UP000635606"/>
    </source>
</evidence>